<dbReference type="EMBL" id="AQQR01000002">
    <property type="protein sequence ID" value="OWU75796.1"/>
    <property type="molecule type" value="Genomic_DNA"/>
</dbReference>
<feature type="domain" description="Major facilitator superfamily (MFS) profile" evidence="5">
    <location>
        <begin position="13"/>
        <end position="400"/>
    </location>
</feature>
<feature type="transmembrane region" description="Helical" evidence="4">
    <location>
        <begin position="345"/>
        <end position="368"/>
    </location>
</feature>
<keyword evidence="7" id="KW-1185">Reference proteome</keyword>
<dbReference type="Proteomes" id="UP000215377">
    <property type="component" value="Unassembled WGS sequence"/>
</dbReference>
<dbReference type="Pfam" id="PF07690">
    <property type="entry name" value="MFS_1"/>
    <property type="match status" value="1"/>
</dbReference>
<feature type="transmembrane region" description="Helical" evidence="4">
    <location>
        <begin position="287"/>
        <end position="305"/>
    </location>
</feature>
<evidence type="ECO:0000256" key="3">
    <source>
        <dbReference type="ARBA" id="ARBA00023136"/>
    </source>
</evidence>
<accession>A0A225NVI4</accession>
<feature type="transmembrane region" description="Helical" evidence="4">
    <location>
        <begin position="221"/>
        <end position="241"/>
    </location>
</feature>
<dbReference type="Gene3D" id="1.20.1250.20">
    <property type="entry name" value="MFS general substrate transporter like domains"/>
    <property type="match status" value="1"/>
</dbReference>
<feature type="transmembrane region" description="Helical" evidence="4">
    <location>
        <begin position="48"/>
        <end position="68"/>
    </location>
</feature>
<feature type="transmembrane region" description="Helical" evidence="4">
    <location>
        <begin position="261"/>
        <end position="280"/>
    </location>
</feature>
<evidence type="ECO:0000256" key="2">
    <source>
        <dbReference type="ARBA" id="ARBA00022989"/>
    </source>
</evidence>
<evidence type="ECO:0000256" key="4">
    <source>
        <dbReference type="SAM" id="Phobius"/>
    </source>
</evidence>
<protein>
    <submittedName>
        <fullName evidence="6">MFS transporter</fullName>
    </submittedName>
</protein>
<evidence type="ECO:0000313" key="6">
    <source>
        <dbReference type="EMBL" id="OWU75796.1"/>
    </source>
</evidence>
<dbReference type="InterPro" id="IPR036259">
    <property type="entry name" value="MFS_trans_sf"/>
</dbReference>
<keyword evidence="2 4" id="KW-1133">Transmembrane helix</keyword>
<dbReference type="InterPro" id="IPR011701">
    <property type="entry name" value="MFS"/>
</dbReference>
<feature type="transmembrane region" description="Helical" evidence="4">
    <location>
        <begin position="374"/>
        <end position="396"/>
    </location>
</feature>
<feature type="transmembrane region" description="Helical" evidence="4">
    <location>
        <begin position="168"/>
        <end position="188"/>
    </location>
</feature>
<evidence type="ECO:0000256" key="1">
    <source>
        <dbReference type="ARBA" id="ARBA00022692"/>
    </source>
</evidence>
<organism evidence="6 7">
    <name type="scientific">Marinibacterium profundimaris</name>
    <dbReference type="NCBI Taxonomy" id="1679460"/>
    <lineage>
        <taxon>Bacteria</taxon>
        <taxon>Pseudomonadati</taxon>
        <taxon>Pseudomonadota</taxon>
        <taxon>Alphaproteobacteria</taxon>
        <taxon>Rhodobacterales</taxon>
        <taxon>Paracoccaceae</taxon>
        <taxon>Marinibacterium</taxon>
    </lineage>
</organism>
<dbReference type="SUPFAM" id="SSF103473">
    <property type="entry name" value="MFS general substrate transporter"/>
    <property type="match status" value="1"/>
</dbReference>
<dbReference type="PANTHER" id="PTHR11360">
    <property type="entry name" value="MONOCARBOXYLATE TRANSPORTER"/>
    <property type="match status" value="1"/>
</dbReference>
<comment type="caution">
    <text evidence="6">The sequence shown here is derived from an EMBL/GenBank/DDBJ whole genome shotgun (WGS) entry which is preliminary data.</text>
</comment>
<proteinExistence type="predicted"/>
<dbReference type="PROSITE" id="PS50850">
    <property type="entry name" value="MFS"/>
    <property type="match status" value="1"/>
</dbReference>
<dbReference type="InterPro" id="IPR020846">
    <property type="entry name" value="MFS_dom"/>
</dbReference>
<keyword evidence="3 4" id="KW-0472">Membrane</keyword>
<feature type="transmembrane region" description="Helical" evidence="4">
    <location>
        <begin position="138"/>
        <end position="162"/>
    </location>
</feature>
<dbReference type="RefSeq" id="WP_088648973.1">
    <property type="nucleotide sequence ID" value="NZ_AQQR01000002.1"/>
</dbReference>
<dbReference type="GO" id="GO:0022857">
    <property type="term" value="F:transmembrane transporter activity"/>
    <property type="evidence" value="ECO:0007669"/>
    <property type="project" value="InterPro"/>
</dbReference>
<gene>
    <name evidence="6" type="ORF">ATO3_06290</name>
</gene>
<dbReference type="AlphaFoldDB" id="A0A225NVI4"/>
<dbReference type="InterPro" id="IPR050327">
    <property type="entry name" value="Proton-linked_MCT"/>
</dbReference>
<evidence type="ECO:0000259" key="5">
    <source>
        <dbReference type="PROSITE" id="PS50850"/>
    </source>
</evidence>
<evidence type="ECO:0000313" key="7">
    <source>
        <dbReference type="Proteomes" id="UP000215377"/>
    </source>
</evidence>
<name>A0A225NVI4_9RHOB</name>
<dbReference type="PANTHER" id="PTHR11360:SF308">
    <property type="entry name" value="BLL3089 PROTEIN"/>
    <property type="match status" value="1"/>
</dbReference>
<sequence length="403" mass="43592">MSLGSFLRQNAQWLGAGALLTFLSSFGQTFFISVFAGEIRETFGLSHGQWGGIYTLGTGMAAVVMVWAGGLTDVLRVRQLGPFILAGLAMACLAMAFNPWAGLLFVVVFALRFFGQGMSSHIALVAMSRWFDATRGRALSVATMGFALGEALLPLTFVALMVWVDWHLLWIASAVAILLAVPLLMRLLRQERTPQSHAERSISVGMRGRHWTRKDVLTHPLFWFMVPAILGPPSFVTAYFFHQVHLADIKGWVHVELVRLFPVYTALSLGIAIGSGWALDRVGAVRLMPFMQVPMVAAFMIYAVSDTPGTMLMGLACMAITTGCMATLPNAFWAEVFGTAHIGAIKAMAAAVMVLGSAIGPGVTGLLIDLGLGIQRQFIGVSAYFVLATVMMMIGISRARKDL</sequence>
<feature type="transmembrane region" description="Helical" evidence="4">
    <location>
        <begin position="311"/>
        <end position="333"/>
    </location>
</feature>
<feature type="transmembrane region" description="Helical" evidence="4">
    <location>
        <begin position="12"/>
        <end position="36"/>
    </location>
</feature>
<keyword evidence="1 4" id="KW-0812">Transmembrane</keyword>
<reference evidence="6 7" key="1">
    <citation type="submission" date="2013-04" db="EMBL/GenBank/DDBJ databases">
        <title>Oceanicola sp. 22II1-22F33 Genome Sequencing.</title>
        <authorList>
            <person name="Lai Q."/>
            <person name="Li G."/>
            <person name="Shao Z."/>
        </authorList>
    </citation>
    <scope>NUCLEOTIDE SEQUENCE [LARGE SCALE GENOMIC DNA]</scope>
    <source>
        <strain evidence="6 7">22II1-22F33</strain>
    </source>
</reference>
<dbReference type="OrthoDB" id="1404228at2"/>